<dbReference type="AlphaFoldDB" id="A0A7N2M2C1"/>
<accession>A0A7N2M2C1</accession>
<dbReference type="GO" id="GO:0031146">
    <property type="term" value="P:SCF-dependent proteasomal ubiquitin-dependent protein catabolic process"/>
    <property type="evidence" value="ECO:0007669"/>
    <property type="project" value="UniProtKB-UniRule"/>
</dbReference>
<evidence type="ECO:0000256" key="1">
    <source>
        <dbReference type="RuleBase" id="RU369085"/>
    </source>
</evidence>
<comment type="subcellular location">
    <subcellularLocation>
        <location evidence="1">Nucleus</location>
    </subcellularLocation>
</comment>
<dbReference type="EnsemblPlants" id="QL07p004579:mrna">
    <property type="protein sequence ID" value="QL07p004579:mrna:CDS:1"/>
    <property type="gene ID" value="QL07p004579"/>
</dbReference>
<keyword evidence="1" id="KW-0539">Nucleus</keyword>
<sequence>MSLNFPITTPPWEVLALVAHYLDPKTLAIASCVCKSWFISMSSDHLWKPICNTHFPNLHFTDLGEQVHHVPYHRLYGIGHTAAKRRVQTPCKPKLSLNNLIFSINIRTKSSNIVTIAKPGEELIFDPNGVFKFDVDNVNYECSSMVAVLEDVKITWNVVLSGWKGVFTMMDCEGKVSFSPGAEGWFSEELPSPGCCSGAVASGVVADLKLGFCSRRESGVGKVKVDKVSVGILSIVNWRYVSVDDGLRYLQHFLVPCDD</sequence>
<feature type="domain" description="F-box" evidence="2">
    <location>
        <begin position="4"/>
        <end position="50"/>
    </location>
</feature>
<dbReference type="InterPro" id="IPR036047">
    <property type="entry name" value="F-box-like_dom_sf"/>
</dbReference>
<proteinExistence type="predicted"/>
<name>A0A7N2M2C1_QUELO</name>
<dbReference type="Gramene" id="QL07p004579:mrna">
    <property type="protein sequence ID" value="QL07p004579:mrna:CDS:1"/>
    <property type="gene ID" value="QL07p004579"/>
</dbReference>
<dbReference type="PANTHER" id="PTHR12874:SF16">
    <property type="entry name" value="OS01G0800800 PROTEIN"/>
    <property type="match status" value="1"/>
</dbReference>
<comment type="pathway">
    <text evidence="1">Protein modification; protein ubiquitination.</text>
</comment>
<reference evidence="3" key="2">
    <citation type="submission" date="2021-01" db="UniProtKB">
        <authorList>
            <consortium name="EnsemblPlants"/>
        </authorList>
    </citation>
    <scope>IDENTIFICATION</scope>
</reference>
<keyword evidence="4" id="KW-1185">Reference proteome</keyword>
<dbReference type="PROSITE" id="PS50181">
    <property type="entry name" value="FBOX"/>
    <property type="match status" value="1"/>
</dbReference>
<dbReference type="InterPro" id="IPR001810">
    <property type="entry name" value="F-box_dom"/>
</dbReference>
<dbReference type="OMA" id="WFTEELP"/>
<dbReference type="GeneID" id="115952353"/>
<organism evidence="3 4">
    <name type="scientific">Quercus lobata</name>
    <name type="common">Valley oak</name>
    <dbReference type="NCBI Taxonomy" id="97700"/>
    <lineage>
        <taxon>Eukaryota</taxon>
        <taxon>Viridiplantae</taxon>
        <taxon>Streptophyta</taxon>
        <taxon>Embryophyta</taxon>
        <taxon>Tracheophyta</taxon>
        <taxon>Spermatophyta</taxon>
        <taxon>Magnoliopsida</taxon>
        <taxon>eudicotyledons</taxon>
        <taxon>Gunneridae</taxon>
        <taxon>Pentapetalae</taxon>
        <taxon>rosids</taxon>
        <taxon>fabids</taxon>
        <taxon>Fagales</taxon>
        <taxon>Fagaceae</taxon>
        <taxon>Quercus</taxon>
    </lineage>
</organism>
<dbReference type="InParanoid" id="A0A7N2M2C1"/>
<protein>
    <recommendedName>
        <fullName evidence="1">F-box protein</fullName>
    </recommendedName>
</protein>
<dbReference type="GO" id="GO:0009740">
    <property type="term" value="P:gibberellic acid mediated signaling pathway"/>
    <property type="evidence" value="ECO:0007669"/>
    <property type="project" value="TreeGrafter"/>
</dbReference>
<evidence type="ECO:0000313" key="4">
    <source>
        <dbReference type="Proteomes" id="UP000594261"/>
    </source>
</evidence>
<dbReference type="SUPFAM" id="SSF81383">
    <property type="entry name" value="F-box domain"/>
    <property type="match status" value="1"/>
</dbReference>
<dbReference type="GO" id="GO:0005737">
    <property type="term" value="C:cytoplasm"/>
    <property type="evidence" value="ECO:0007669"/>
    <property type="project" value="TreeGrafter"/>
</dbReference>
<dbReference type="EMBL" id="LRBV02000007">
    <property type="status" value="NOT_ANNOTATED_CDS"/>
    <property type="molecule type" value="Genomic_DNA"/>
</dbReference>
<comment type="function">
    <text evidence="1">Acts as a component of a SCF E3 ubiquitin ligase complexes.</text>
</comment>
<dbReference type="Gene3D" id="1.20.1280.50">
    <property type="match status" value="1"/>
</dbReference>
<dbReference type="KEGG" id="qlo:115952353"/>
<dbReference type="RefSeq" id="XP_030925370.1">
    <property type="nucleotide sequence ID" value="XM_031069510.1"/>
</dbReference>
<dbReference type="GO" id="GO:0005634">
    <property type="term" value="C:nucleus"/>
    <property type="evidence" value="ECO:0007669"/>
    <property type="project" value="UniProtKB-SubCell"/>
</dbReference>
<dbReference type="GO" id="GO:0016567">
    <property type="term" value="P:protein ubiquitination"/>
    <property type="evidence" value="ECO:0007669"/>
    <property type="project" value="UniProtKB-UniRule"/>
</dbReference>
<evidence type="ECO:0000313" key="3">
    <source>
        <dbReference type="EnsemblPlants" id="QL07p004579:mrna:CDS:1"/>
    </source>
</evidence>
<dbReference type="PANTHER" id="PTHR12874">
    <property type="entry name" value="F-BOX ONLY PROTEIN 48-RELATED"/>
    <property type="match status" value="1"/>
</dbReference>
<dbReference type="GO" id="GO:0019005">
    <property type="term" value="C:SCF ubiquitin ligase complex"/>
    <property type="evidence" value="ECO:0007669"/>
    <property type="project" value="UniProtKB-UniRule"/>
</dbReference>
<dbReference type="Pfam" id="PF12937">
    <property type="entry name" value="F-box-like"/>
    <property type="match status" value="1"/>
</dbReference>
<gene>
    <name evidence="3" type="primary">LOC115952353</name>
</gene>
<dbReference type="OrthoDB" id="1905685at2759"/>
<evidence type="ECO:0000259" key="2">
    <source>
        <dbReference type="PROSITE" id="PS50181"/>
    </source>
</evidence>
<reference evidence="3 4" key="1">
    <citation type="journal article" date="2016" name="G3 (Bethesda)">
        <title>First Draft Assembly and Annotation of the Genome of a California Endemic Oak Quercus lobata Nee (Fagaceae).</title>
        <authorList>
            <person name="Sork V.L."/>
            <person name="Fitz-Gibbon S.T."/>
            <person name="Puiu D."/>
            <person name="Crepeau M."/>
            <person name="Gugger P.F."/>
            <person name="Sherman R."/>
            <person name="Stevens K."/>
            <person name="Langley C.H."/>
            <person name="Pellegrini M."/>
            <person name="Salzberg S.L."/>
        </authorList>
    </citation>
    <scope>NUCLEOTIDE SEQUENCE [LARGE SCALE GENOMIC DNA]</scope>
    <source>
        <strain evidence="3 4">cv. SW786</strain>
    </source>
</reference>
<keyword evidence="1" id="KW-0833">Ubl conjugation pathway</keyword>
<comment type="subunit">
    <text evidence="1">Component of the SCF-type E3 ligase complex.</text>
</comment>
<dbReference type="Proteomes" id="UP000594261">
    <property type="component" value="Chromosome 7"/>
</dbReference>